<keyword evidence="7 10" id="KW-0675">Receptor</keyword>
<dbReference type="EMBL" id="AZBU02000013">
    <property type="protein sequence ID" value="TKR58261.1"/>
    <property type="molecule type" value="Genomic_DNA"/>
</dbReference>
<reference evidence="12 13" key="2">
    <citation type="journal article" date="2019" name="G3 (Bethesda)">
        <title>Hybrid Assembly of the Genome of the Entomopathogenic Nematode Steinernema carpocapsae Identifies the X-Chromosome.</title>
        <authorList>
            <person name="Serra L."/>
            <person name="Macchietto M."/>
            <person name="Macias-Munoz A."/>
            <person name="McGill C.J."/>
            <person name="Rodriguez I.M."/>
            <person name="Rodriguez B."/>
            <person name="Murad R."/>
            <person name="Mortazavi A."/>
        </authorList>
    </citation>
    <scope>NUCLEOTIDE SEQUENCE [LARGE SCALE GENOMIC DNA]</scope>
    <source>
        <strain evidence="12 13">ALL</strain>
    </source>
</reference>
<dbReference type="PROSITE" id="PS50262">
    <property type="entry name" value="G_PROTEIN_RECEP_F1_2"/>
    <property type="match status" value="1"/>
</dbReference>
<dbReference type="GO" id="GO:0042277">
    <property type="term" value="F:peptide binding"/>
    <property type="evidence" value="ECO:0007669"/>
    <property type="project" value="TreeGrafter"/>
</dbReference>
<dbReference type="InterPro" id="IPR000276">
    <property type="entry name" value="GPCR_Rhodpsn"/>
</dbReference>
<dbReference type="GO" id="GO:0032870">
    <property type="term" value="P:cellular response to hormone stimulus"/>
    <property type="evidence" value="ECO:0007669"/>
    <property type="project" value="TreeGrafter"/>
</dbReference>
<dbReference type="STRING" id="34508.A0A4U5LQL4"/>
<feature type="transmembrane region" description="Helical" evidence="10">
    <location>
        <begin position="54"/>
        <end position="73"/>
    </location>
</feature>
<evidence type="ECO:0000256" key="7">
    <source>
        <dbReference type="ARBA" id="ARBA00023170"/>
    </source>
</evidence>
<evidence type="ECO:0000256" key="1">
    <source>
        <dbReference type="ARBA" id="ARBA00004651"/>
    </source>
</evidence>
<dbReference type="InterPro" id="IPR017452">
    <property type="entry name" value="GPCR_Rhodpsn_7TM"/>
</dbReference>
<feature type="transmembrane region" description="Helical" evidence="10">
    <location>
        <begin position="185"/>
        <end position="212"/>
    </location>
</feature>
<dbReference type="OrthoDB" id="6435638at2759"/>
<evidence type="ECO:0000256" key="3">
    <source>
        <dbReference type="ARBA" id="ARBA00022692"/>
    </source>
</evidence>
<feature type="transmembrane region" description="Helical" evidence="10">
    <location>
        <begin position="136"/>
        <end position="159"/>
    </location>
</feature>
<dbReference type="Gene3D" id="1.20.1070.10">
    <property type="entry name" value="Rhodopsin 7-helix transmembrane proteins"/>
    <property type="match status" value="1"/>
</dbReference>
<proteinExistence type="inferred from homology"/>
<evidence type="ECO:0000256" key="4">
    <source>
        <dbReference type="ARBA" id="ARBA00022989"/>
    </source>
</evidence>
<keyword evidence="5 10" id="KW-0297">G-protein coupled receptor</keyword>
<dbReference type="PANTHER" id="PTHR24241:SF59">
    <property type="entry name" value="ADIPOKINETIC HORMONE RECEPTOR, ISOFORM C"/>
    <property type="match status" value="1"/>
</dbReference>
<protein>
    <recommendedName>
        <fullName evidence="11">G-protein coupled receptors family 1 profile domain-containing protein</fullName>
    </recommendedName>
</protein>
<dbReference type="GO" id="GO:0005000">
    <property type="term" value="F:vasopressin receptor activity"/>
    <property type="evidence" value="ECO:0007669"/>
    <property type="project" value="InterPro"/>
</dbReference>
<dbReference type="GO" id="GO:0005886">
    <property type="term" value="C:plasma membrane"/>
    <property type="evidence" value="ECO:0007669"/>
    <property type="project" value="UniProtKB-SubCell"/>
</dbReference>
<keyword evidence="4 10" id="KW-1133">Transmembrane helix</keyword>
<gene>
    <name evidence="12" type="ORF">L596_029730</name>
</gene>
<feature type="transmembrane region" description="Helical" evidence="10">
    <location>
        <begin position="17"/>
        <end position="42"/>
    </location>
</feature>
<evidence type="ECO:0000313" key="12">
    <source>
        <dbReference type="EMBL" id="TKR58261.1"/>
    </source>
</evidence>
<evidence type="ECO:0000313" key="13">
    <source>
        <dbReference type="Proteomes" id="UP000298663"/>
    </source>
</evidence>
<evidence type="ECO:0000256" key="10">
    <source>
        <dbReference type="RuleBase" id="RU046427"/>
    </source>
</evidence>
<keyword evidence="3 10" id="KW-0812">Transmembrane</keyword>
<evidence type="ECO:0000256" key="6">
    <source>
        <dbReference type="ARBA" id="ARBA00023136"/>
    </source>
</evidence>
<evidence type="ECO:0000256" key="2">
    <source>
        <dbReference type="ARBA" id="ARBA00022475"/>
    </source>
</evidence>
<comment type="similarity">
    <text evidence="10">Belongs to the G-protein coupled receptor 1 family. Vasopressin/oxytocin receptor subfamily.</text>
</comment>
<feature type="transmembrane region" description="Helical" evidence="10">
    <location>
        <begin position="97"/>
        <end position="115"/>
    </location>
</feature>
<comment type="caution">
    <text evidence="12">The sequence shown here is derived from an EMBL/GenBank/DDBJ whole genome shotgun (WGS) entry which is preliminary data.</text>
</comment>
<evidence type="ECO:0000256" key="8">
    <source>
        <dbReference type="ARBA" id="ARBA00023180"/>
    </source>
</evidence>
<evidence type="ECO:0000256" key="9">
    <source>
        <dbReference type="ARBA" id="ARBA00023224"/>
    </source>
</evidence>
<keyword evidence="6 10" id="KW-0472">Membrane</keyword>
<evidence type="ECO:0000259" key="11">
    <source>
        <dbReference type="PROSITE" id="PS50262"/>
    </source>
</evidence>
<feature type="transmembrane region" description="Helical" evidence="10">
    <location>
        <begin position="317"/>
        <end position="336"/>
    </location>
</feature>
<keyword evidence="8 10" id="KW-0325">Glycoprotein</keyword>
<dbReference type="PANTHER" id="PTHR24241">
    <property type="entry name" value="NEUROPEPTIDE RECEPTOR-RELATED G-PROTEIN COUPLED RECEPTOR"/>
    <property type="match status" value="1"/>
</dbReference>
<name>A0A4U5LQL4_STECR</name>
<dbReference type="SUPFAM" id="SSF81321">
    <property type="entry name" value="Family A G protein-coupled receptor-like"/>
    <property type="match status" value="1"/>
</dbReference>
<keyword evidence="2" id="KW-1003">Cell membrane</keyword>
<keyword evidence="13" id="KW-1185">Reference proteome</keyword>
<feature type="transmembrane region" description="Helical" evidence="10">
    <location>
        <begin position="272"/>
        <end position="297"/>
    </location>
</feature>
<dbReference type="InterPro" id="IPR001817">
    <property type="entry name" value="Vasoprsn_rcpt"/>
</dbReference>
<comment type="subcellular location">
    <subcellularLocation>
        <location evidence="1 10">Cell membrane</location>
        <topology evidence="1 10">Multi-pass membrane protein</topology>
    </subcellularLocation>
</comment>
<reference evidence="12 13" key="1">
    <citation type="journal article" date="2015" name="Genome Biol.">
        <title>Comparative genomics of Steinernema reveals deeply conserved gene regulatory networks.</title>
        <authorList>
            <person name="Dillman A.R."/>
            <person name="Macchietto M."/>
            <person name="Porter C.F."/>
            <person name="Rogers A."/>
            <person name="Williams B."/>
            <person name="Antoshechkin I."/>
            <person name="Lee M.M."/>
            <person name="Goodwin Z."/>
            <person name="Lu X."/>
            <person name="Lewis E.E."/>
            <person name="Goodrich-Blair H."/>
            <person name="Stock S.P."/>
            <person name="Adams B.J."/>
            <person name="Sternberg P.W."/>
            <person name="Mortazavi A."/>
        </authorList>
    </citation>
    <scope>NUCLEOTIDE SEQUENCE [LARGE SCALE GENOMIC DNA]</scope>
    <source>
        <strain evidence="12 13">ALL</strain>
    </source>
</reference>
<organism evidence="12 13">
    <name type="scientific">Steinernema carpocapsae</name>
    <name type="common">Entomopathogenic nematode</name>
    <dbReference type="NCBI Taxonomy" id="34508"/>
    <lineage>
        <taxon>Eukaryota</taxon>
        <taxon>Metazoa</taxon>
        <taxon>Ecdysozoa</taxon>
        <taxon>Nematoda</taxon>
        <taxon>Chromadorea</taxon>
        <taxon>Rhabditida</taxon>
        <taxon>Tylenchina</taxon>
        <taxon>Panagrolaimomorpha</taxon>
        <taxon>Strongyloidoidea</taxon>
        <taxon>Steinernematidae</taxon>
        <taxon>Steinernema</taxon>
    </lineage>
</organism>
<accession>A0A4U5LQL4</accession>
<keyword evidence="9 10" id="KW-0807">Transducer</keyword>
<feature type="domain" description="G-protein coupled receptors family 1 profile" evidence="11">
    <location>
        <begin position="33"/>
        <end position="333"/>
    </location>
</feature>
<dbReference type="AlphaFoldDB" id="A0A4U5LQL4"/>
<sequence>MNCTAVVLQPIFDGTTFLMLISNCVLFVFAASGNITMFLILNRNMRDKKRNSRILFLLYHMNIADLIVTFEYLPKEIIHTYTVGWYAGDLMCKLCKFFDIFGIYLSANILICMCFDRLFAVTCPLTTLKGLQRTKFMVATAWFVAILLSSPQLFIWIIASHPCDKSFTQCVSKDFVRAWDPRITLAYTFLTAIETYFVPLAVIILCYSFIFYRLRTTVKLHIDVQNFHQKVQVPARKQVSSNQYIDKMAKPRASAVHLDNLRRAKSKTLKMTFSIVLFFIVCWTPYYTAVMLYFFRINLSTGRIEGKAPIPKIVTRFLYLFATFNSSFNPYVYGYFSFDLRKELQALFSCGSSKSKQYRRDLTAERNRHVPLNSDPDKSIIFAQSAVY</sequence>
<evidence type="ECO:0000256" key="5">
    <source>
        <dbReference type="ARBA" id="ARBA00023040"/>
    </source>
</evidence>
<dbReference type="PRINTS" id="PR00896">
    <property type="entry name" value="VASOPRESSINR"/>
</dbReference>
<dbReference type="Proteomes" id="UP000298663">
    <property type="component" value="Unassembled WGS sequence"/>
</dbReference>
<dbReference type="Pfam" id="PF00001">
    <property type="entry name" value="7tm_1"/>
    <property type="match status" value="1"/>
</dbReference>
<dbReference type="PRINTS" id="PR00237">
    <property type="entry name" value="GPCRRHODOPSN"/>
</dbReference>